<dbReference type="GO" id="GO:0005525">
    <property type="term" value="F:GTP binding"/>
    <property type="evidence" value="ECO:0007669"/>
    <property type="project" value="UniProtKB-KW"/>
</dbReference>
<proteinExistence type="predicted"/>
<evidence type="ECO:0000256" key="2">
    <source>
        <dbReference type="ARBA" id="ARBA00022741"/>
    </source>
</evidence>
<reference evidence="9 10" key="1">
    <citation type="submission" date="2019-07" db="EMBL/GenBank/DDBJ databases">
        <title>Genomic analysis of Lentibacillus sp. NKC851-2.</title>
        <authorList>
            <person name="Oh Y.J."/>
        </authorList>
    </citation>
    <scope>NUCLEOTIDE SEQUENCE [LARGE SCALE GENOMIC DNA]</scope>
    <source>
        <strain evidence="9 10">NKC851-2</strain>
    </source>
</reference>
<keyword evidence="10" id="KW-1185">Reference proteome</keyword>
<comment type="subcellular location">
    <subcellularLocation>
        <location evidence="1">Membrane</location>
    </subcellularLocation>
</comment>
<evidence type="ECO:0000259" key="8">
    <source>
        <dbReference type="Pfam" id="PF00350"/>
    </source>
</evidence>
<feature type="compositionally biased region" description="Basic and acidic residues" evidence="7">
    <location>
        <begin position="564"/>
        <end position="581"/>
    </location>
</feature>
<feature type="coiled-coil region" evidence="6">
    <location>
        <begin position="483"/>
        <end position="510"/>
    </location>
</feature>
<dbReference type="Gene3D" id="3.40.50.300">
    <property type="entry name" value="P-loop containing nucleotide triphosphate hydrolases"/>
    <property type="match status" value="2"/>
</dbReference>
<dbReference type="AlphaFoldDB" id="A0A549YKV1"/>
<keyword evidence="6" id="KW-0175">Coiled coil</keyword>
<organism evidence="9 10">
    <name type="scientific">Lentibacillus cibarius</name>
    <dbReference type="NCBI Taxonomy" id="2583219"/>
    <lineage>
        <taxon>Bacteria</taxon>
        <taxon>Bacillati</taxon>
        <taxon>Bacillota</taxon>
        <taxon>Bacilli</taxon>
        <taxon>Bacillales</taxon>
        <taxon>Bacillaceae</taxon>
        <taxon>Lentibacillus</taxon>
    </lineage>
</organism>
<dbReference type="GO" id="GO:0003924">
    <property type="term" value="F:GTPase activity"/>
    <property type="evidence" value="ECO:0007669"/>
    <property type="project" value="InterPro"/>
</dbReference>
<evidence type="ECO:0000256" key="1">
    <source>
        <dbReference type="ARBA" id="ARBA00004370"/>
    </source>
</evidence>
<sequence>MRTKTEKSRITEQHFAAFYQLMMDHGDTNNADKLLEVYEKWGSSRLMIGFAGHFSAGKSSMIDYLLGTSVLPKSPIPTSANVVMIQSGHAGAHLYFDDGTIYTYEEPYNMEDIKEHARTKGNVNKIGIHLQESTLPEGCTVIDTPGIDAADDADRLITESSLHLLDVLFYVMDYNHVQSEVNLQFLTKVQDYGIPVFIIINQIDKHNAKELAFEEFTKKIKQTFDQWKLSPEAIYYSSLTEQDLQENEISAIKSKLVSLMTTEKQEVYDIERSVGQLKEEHKEYLQVMHEHELTSRGLQETEAGENFSERMEYVNKAISELRAVPQQVEEAFMHELNTTLKNAYLMPAELREKARLFLEAQQKDFKIGLFGSKKKTEAERTKRSEDFLETLQKNMETSIRWKLRDKWTELLTHYQLQDPLLMEKVQNIAVSYDIGMLCDLIKPGAKITGDYVLVYTGDVTTDVKQKFKQKALQLWELIDSKLKENLNQELVAYEAEWQKLEQTHQKQEALEMLEHHLSESCNELECVLNNPQPSAESLAKMNRALKTQYKEIDKQDVINAVPKPVDRPTKDIPDSQPKKKDTLPIDRLLDQLNEAMDILSGLPGFQTLIQDLSQKHERLRNRTYTVALFGAFSAGKSSFANALMGEYVLPSSPNPTTAVINRINPVNETNGHGTAVVTLKDKDVLKDDIVNLIRHFDVPDAMSLDELLRWIRKQHLHMHEDLAKTSKDFLHAVLEGYEEMCDSLAQEIAVPIDALKDYVTNEQKASFIASVDLYYDCPITRQGITLVDTPGADSVNARHTSVAFDYIKYADAIFYITYYNHAFAKADRDFLLQLGRVKESFQKDKMFFVMNASDLATDQTELDFVRGYIEEQLVTYGIRFPKLYAVSSKQSLDEKINGTPLNKEMAVFEAAFDHFIHEELTAITKHSAVRDMHRATEEVRHYMDALQWNEEEKEQFHASLKLKETSLKQLADELHAASYTQKISQKLEKQLYYVLERLSIRFHDLFKETFNPATITDTGKGAMEQLEHCLQNLLNDTGYELMQELRAVSLRMESFIADIKQEVHHYYVRQSNDIDSAFMLPDAEAPELETPAYEQAFENLGAQTFQRELKLFKGTKAFFAKNEKEVMKEALYDRLYPYARQYIDDYHQLMQETYINQWNIIMQEMKQMIYHHVDGYRDRQIAMLTEQPVDIDVLSEKYHTLETMLATYEGLES</sequence>
<keyword evidence="4" id="KW-0342">GTP-binding</keyword>
<evidence type="ECO:0000313" key="10">
    <source>
        <dbReference type="Proteomes" id="UP000319280"/>
    </source>
</evidence>
<evidence type="ECO:0000256" key="5">
    <source>
        <dbReference type="ARBA" id="ARBA00023136"/>
    </source>
</evidence>
<evidence type="ECO:0000256" key="3">
    <source>
        <dbReference type="ARBA" id="ARBA00022801"/>
    </source>
</evidence>
<feature type="domain" description="Dynamin N-terminal" evidence="8">
    <location>
        <begin position="48"/>
        <end position="202"/>
    </location>
</feature>
<dbReference type="GO" id="GO:0008053">
    <property type="term" value="P:mitochondrial fusion"/>
    <property type="evidence" value="ECO:0007669"/>
    <property type="project" value="TreeGrafter"/>
</dbReference>
<dbReference type="SUPFAM" id="SSF52540">
    <property type="entry name" value="P-loop containing nucleoside triphosphate hydrolases"/>
    <property type="match status" value="2"/>
</dbReference>
<dbReference type="Pfam" id="PF00350">
    <property type="entry name" value="Dynamin_N"/>
    <property type="match status" value="2"/>
</dbReference>
<dbReference type="PANTHER" id="PTHR10465:SF0">
    <property type="entry name" value="SARCALUMENIN"/>
    <property type="match status" value="1"/>
</dbReference>
<gene>
    <name evidence="9" type="ORF">FH966_12805</name>
</gene>
<feature type="region of interest" description="Disordered" evidence="7">
    <location>
        <begin position="562"/>
        <end position="581"/>
    </location>
</feature>
<evidence type="ECO:0000256" key="7">
    <source>
        <dbReference type="SAM" id="MobiDB-lite"/>
    </source>
</evidence>
<evidence type="ECO:0000256" key="4">
    <source>
        <dbReference type="ARBA" id="ARBA00023134"/>
    </source>
</evidence>
<dbReference type="InterPro" id="IPR045063">
    <property type="entry name" value="Dynamin_N"/>
</dbReference>
<feature type="domain" description="Dynamin N-terminal" evidence="8">
    <location>
        <begin position="626"/>
        <end position="851"/>
    </location>
</feature>
<protein>
    <recommendedName>
        <fullName evidence="8">Dynamin N-terminal domain-containing protein</fullName>
    </recommendedName>
</protein>
<dbReference type="RefSeq" id="WP_142791476.1">
    <property type="nucleotide sequence ID" value="NZ_VJMZ01000001.1"/>
</dbReference>
<dbReference type="Proteomes" id="UP000319280">
    <property type="component" value="Unassembled WGS sequence"/>
</dbReference>
<dbReference type="CDD" id="cd09912">
    <property type="entry name" value="DLP_2"/>
    <property type="match status" value="2"/>
</dbReference>
<dbReference type="PANTHER" id="PTHR10465">
    <property type="entry name" value="TRANSMEMBRANE GTPASE FZO1"/>
    <property type="match status" value="1"/>
</dbReference>
<keyword evidence="2" id="KW-0547">Nucleotide-binding</keyword>
<keyword evidence="5" id="KW-0472">Membrane</keyword>
<dbReference type="EMBL" id="VJMZ01000001">
    <property type="protein sequence ID" value="TRM12505.1"/>
    <property type="molecule type" value="Genomic_DNA"/>
</dbReference>
<evidence type="ECO:0000256" key="6">
    <source>
        <dbReference type="SAM" id="Coils"/>
    </source>
</evidence>
<evidence type="ECO:0000313" key="9">
    <source>
        <dbReference type="EMBL" id="TRM12505.1"/>
    </source>
</evidence>
<dbReference type="InterPro" id="IPR027094">
    <property type="entry name" value="Mitofusin_fam"/>
</dbReference>
<accession>A0A549YKV1</accession>
<keyword evidence="3" id="KW-0378">Hydrolase</keyword>
<dbReference type="GO" id="GO:0016020">
    <property type="term" value="C:membrane"/>
    <property type="evidence" value="ECO:0007669"/>
    <property type="project" value="UniProtKB-SubCell"/>
</dbReference>
<dbReference type="InterPro" id="IPR027417">
    <property type="entry name" value="P-loop_NTPase"/>
</dbReference>
<name>A0A549YKV1_9BACI</name>
<comment type="caution">
    <text evidence="9">The sequence shown here is derived from an EMBL/GenBank/DDBJ whole genome shotgun (WGS) entry which is preliminary data.</text>
</comment>